<dbReference type="GO" id="GO:0016705">
    <property type="term" value="F:oxidoreductase activity, acting on paired donors, with incorporation or reduction of molecular oxygen"/>
    <property type="evidence" value="ECO:0007669"/>
    <property type="project" value="InterPro"/>
</dbReference>
<comment type="caution">
    <text evidence="8">The sequence shown here is derived from an EMBL/GenBank/DDBJ whole genome shotgun (WGS) entry which is preliminary data.</text>
</comment>
<keyword evidence="2 6" id="KW-0288">FMN</keyword>
<feature type="domain" description="Luciferase-like" evidence="7">
    <location>
        <begin position="35"/>
        <end position="285"/>
    </location>
</feature>
<organism evidence="8 9">
    <name type="scientific">Nocardiopsis ansamitocini</name>
    <dbReference type="NCBI Taxonomy" id="1670832"/>
    <lineage>
        <taxon>Bacteria</taxon>
        <taxon>Bacillati</taxon>
        <taxon>Actinomycetota</taxon>
        <taxon>Actinomycetes</taxon>
        <taxon>Streptosporangiales</taxon>
        <taxon>Nocardiopsidaceae</taxon>
        <taxon>Nocardiopsis</taxon>
    </lineage>
</organism>
<dbReference type="InterPro" id="IPR051260">
    <property type="entry name" value="Diverse_substr_monoxygenases"/>
</dbReference>
<keyword evidence="4 8" id="KW-0503">Monooxygenase</keyword>
<dbReference type="RefSeq" id="WP_285756582.1">
    <property type="nucleotide sequence ID" value="NZ_BSQG01000001.1"/>
</dbReference>
<evidence type="ECO:0000259" key="7">
    <source>
        <dbReference type="Pfam" id="PF00296"/>
    </source>
</evidence>
<dbReference type="GO" id="GO:0004497">
    <property type="term" value="F:monooxygenase activity"/>
    <property type="evidence" value="ECO:0007669"/>
    <property type="project" value="UniProtKB-KW"/>
</dbReference>
<dbReference type="PIRSF" id="PIRSF000337">
    <property type="entry name" value="NTA_MOA"/>
    <property type="match status" value="1"/>
</dbReference>
<evidence type="ECO:0000256" key="2">
    <source>
        <dbReference type="ARBA" id="ARBA00022643"/>
    </source>
</evidence>
<evidence type="ECO:0000256" key="6">
    <source>
        <dbReference type="PIRSR" id="PIRSR000337-1"/>
    </source>
</evidence>
<evidence type="ECO:0000313" key="8">
    <source>
        <dbReference type="EMBL" id="GLU45686.1"/>
    </source>
</evidence>
<proteinExistence type="inferred from homology"/>
<dbReference type="InterPro" id="IPR016215">
    <property type="entry name" value="NTA_MOA"/>
</dbReference>
<dbReference type="SUPFAM" id="SSF51679">
    <property type="entry name" value="Bacterial luciferase-like"/>
    <property type="match status" value="1"/>
</dbReference>
<evidence type="ECO:0000256" key="4">
    <source>
        <dbReference type="ARBA" id="ARBA00023033"/>
    </source>
</evidence>
<evidence type="ECO:0000256" key="1">
    <source>
        <dbReference type="ARBA" id="ARBA00022630"/>
    </source>
</evidence>
<sequence length="379" mass="40503">MSDAPQPLRIGAAIDGAGAHPAAWRVARAEPAELFTAGHYAELAREAERGALDFVTLDDSLALQDDTGQTVRGRLDALLTLTRIAPETTTVGLVPTVTTTHTEPFHVSKAVATLDHVSLGRAGWRVQVSTTEAESRHFGRRPVAERPRLWTEAAAVADVVGRLWDSWEDDAEIRDTATGRFVDTDRLHYVDFSGPGWSVRGPSITPRPPQGHPLVVVRADSEEAESAAAAVADVVLVAPTEHGAATALRARIRAAAERAGRDPAHVSVLADLRVLLAEDTATAFNRRDRLDSLAAPPVREAGLRFTGTPHDLAARILDWTGAVDGFTLYPAVLPDDLSAFVDGVVPLLRQAGALRPGSPTATLRGRFGLPRAGNRYARA</sequence>
<feature type="binding site" evidence="6">
    <location>
        <position position="59"/>
    </location>
    <ligand>
        <name>FMN</name>
        <dbReference type="ChEBI" id="CHEBI:58210"/>
    </ligand>
</feature>
<comment type="similarity">
    <text evidence="5">Belongs to the NtaA/SnaA/DszA monooxygenase family.</text>
</comment>
<dbReference type="InterPro" id="IPR036661">
    <property type="entry name" value="Luciferase-like_sf"/>
</dbReference>
<dbReference type="InterPro" id="IPR011251">
    <property type="entry name" value="Luciferase-like_dom"/>
</dbReference>
<gene>
    <name evidence="8" type="ORF">Nans01_00370</name>
</gene>
<protein>
    <submittedName>
        <fullName evidence="8">Monooxygenase</fullName>
    </submittedName>
</protein>
<dbReference type="AlphaFoldDB" id="A0A9W6P211"/>
<evidence type="ECO:0000256" key="3">
    <source>
        <dbReference type="ARBA" id="ARBA00023002"/>
    </source>
</evidence>
<feature type="binding site" evidence="6">
    <location>
        <position position="221"/>
    </location>
    <ligand>
        <name>FMN</name>
        <dbReference type="ChEBI" id="CHEBI:58210"/>
    </ligand>
</feature>
<keyword evidence="9" id="KW-1185">Reference proteome</keyword>
<feature type="binding site" evidence="6">
    <location>
        <position position="96"/>
    </location>
    <ligand>
        <name>FMN</name>
        <dbReference type="ChEBI" id="CHEBI:58210"/>
    </ligand>
</feature>
<dbReference type="PANTHER" id="PTHR30011">
    <property type="entry name" value="ALKANESULFONATE MONOOXYGENASE-RELATED"/>
    <property type="match status" value="1"/>
</dbReference>
<name>A0A9W6P211_9ACTN</name>
<evidence type="ECO:0000256" key="5">
    <source>
        <dbReference type="ARBA" id="ARBA00033748"/>
    </source>
</evidence>
<keyword evidence="3" id="KW-0560">Oxidoreductase</keyword>
<dbReference type="PANTHER" id="PTHR30011:SF16">
    <property type="entry name" value="C2H2 FINGER DOMAIN TRANSCRIPTION FACTOR (EUROFUNG)-RELATED"/>
    <property type="match status" value="1"/>
</dbReference>
<keyword evidence="1 6" id="KW-0285">Flavoprotein</keyword>
<reference evidence="8" key="1">
    <citation type="submission" date="2023-02" db="EMBL/GenBank/DDBJ databases">
        <title>Nocardiopsis ansamitocini NBRC 112285.</title>
        <authorList>
            <person name="Ichikawa N."/>
            <person name="Sato H."/>
            <person name="Tonouchi N."/>
        </authorList>
    </citation>
    <scope>NUCLEOTIDE SEQUENCE</scope>
    <source>
        <strain evidence="8">NBRC 112285</strain>
    </source>
</reference>
<evidence type="ECO:0000313" key="9">
    <source>
        <dbReference type="Proteomes" id="UP001165092"/>
    </source>
</evidence>
<dbReference type="EMBL" id="BSQG01000001">
    <property type="protein sequence ID" value="GLU45686.1"/>
    <property type="molecule type" value="Genomic_DNA"/>
</dbReference>
<dbReference type="Proteomes" id="UP001165092">
    <property type="component" value="Unassembled WGS sequence"/>
</dbReference>
<dbReference type="Gene3D" id="3.20.20.30">
    <property type="entry name" value="Luciferase-like domain"/>
    <property type="match status" value="1"/>
</dbReference>
<dbReference type="Pfam" id="PF00296">
    <property type="entry name" value="Bac_luciferase"/>
    <property type="match status" value="1"/>
</dbReference>
<accession>A0A9W6P211</accession>